<dbReference type="PANTHER" id="PTHR43194">
    <property type="entry name" value="HYDROLASE ALPHA/BETA FOLD FAMILY"/>
    <property type="match status" value="1"/>
</dbReference>
<dbReference type="Pfam" id="PF00561">
    <property type="entry name" value="Abhydrolase_1"/>
    <property type="match status" value="1"/>
</dbReference>
<feature type="domain" description="AB hydrolase-1" evidence="4">
    <location>
        <begin position="141"/>
        <end position="286"/>
    </location>
</feature>
<keyword evidence="2 5" id="KW-0378">Hydrolase</keyword>
<gene>
    <name evidence="5" type="ordered locus">Cpin_0145</name>
</gene>
<dbReference type="KEGG" id="cpi:Cpin_0145"/>
<dbReference type="GO" id="GO:0006508">
    <property type="term" value="P:proteolysis"/>
    <property type="evidence" value="ECO:0007669"/>
    <property type="project" value="InterPro"/>
</dbReference>
<evidence type="ECO:0000313" key="6">
    <source>
        <dbReference type="Proteomes" id="UP000002215"/>
    </source>
</evidence>
<comment type="similarity">
    <text evidence="1">Belongs to the peptidase S33 family.</text>
</comment>
<evidence type="ECO:0000256" key="3">
    <source>
        <dbReference type="SAM" id="Phobius"/>
    </source>
</evidence>
<keyword evidence="3" id="KW-1133">Transmembrane helix</keyword>
<dbReference type="InterPro" id="IPR002410">
    <property type="entry name" value="Peptidase_S33"/>
</dbReference>
<dbReference type="InterPro" id="IPR029058">
    <property type="entry name" value="AB_hydrolase_fold"/>
</dbReference>
<reference evidence="6" key="1">
    <citation type="submission" date="2009-08" db="EMBL/GenBank/DDBJ databases">
        <title>The complete genome of Chitinophaga pinensis DSM 2588.</title>
        <authorList>
            <consortium name="US DOE Joint Genome Institute (JGI-PGF)"/>
            <person name="Lucas S."/>
            <person name="Copeland A."/>
            <person name="Lapidus A."/>
            <person name="Glavina del Rio T."/>
            <person name="Dalin E."/>
            <person name="Tice H."/>
            <person name="Bruce D."/>
            <person name="Goodwin L."/>
            <person name="Pitluck S."/>
            <person name="Kyrpides N."/>
            <person name="Mavromatis K."/>
            <person name="Ivanova N."/>
            <person name="Mikhailova N."/>
            <person name="Sims D."/>
            <person name="Meinche L."/>
            <person name="Brettin T."/>
            <person name="Detter J.C."/>
            <person name="Han C."/>
            <person name="Larimer F."/>
            <person name="Land M."/>
            <person name="Hauser L."/>
            <person name="Markowitz V."/>
            <person name="Cheng J.-F."/>
            <person name="Hugenholtz P."/>
            <person name="Woyke T."/>
            <person name="Wu D."/>
            <person name="Spring S."/>
            <person name="Klenk H.-P."/>
            <person name="Eisen J.A."/>
        </authorList>
    </citation>
    <scope>NUCLEOTIDE SEQUENCE [LARGE SCALE GENOMIC DNA]</scope>
    <source>
        <strain evidence="6">ATCC 43595 / DSM 2588 / LMG 13176 / NBRC 15968 / NCIMB 11800 / UQM 2034</strain>
    </source>
</reference>
<dbReference type="RefSeq" id="WP_012787824.1">
    <property type="nucleotide sequence ID" value="NC_013132.1"/>
</dbReference>
<keyword evidence="3" id="KW-0472">Membrane</keyword>
<dbReference type="InterPro" id="IPR000073">
    <property type="entry name" value="AB_hydrolase_1"/>
</dbReference>
<evidence type="ECO:0000256" key="2">
    <source>
        <dbReference type="ARBA" id="ARBA00022801"/>
    </source>
</evidence>
<accession>A0A979GMT6</accession>
<proteinExistence type="inferred from homology"/>
<dbReference type="SUPFAM" id="SSF53474">
    <property type="entry name" value="alpha/beta-Hydrolases"/>
    <property type="match status" value="1"/>
</dbReference>
<feature type="transmembrane region" description="Helical" evidence="3">
    <location>
        <begin position="21"/>
        <end position="39"/>
    </location>
</feature>
<dbReference type="PRINTS" id="PR00793">
    <property type="entry name" value="PROAMNOPTASE"/>
</dbReference>
<evidence type="ECO:0000313" key="5">
    <source>
        <dbReference type="EMBL" id="ACU57648.1"/>
    </source>
</evidence>
<organism evidence="5 6">
    <name type="scientific">Chitinophaga pinensis (strain ATCC 43595 / DSM 2588 / LMG 13176 / NBRC 15968 / NCIMB 11800 / UQM 2034)</name>
    <dbReference type="NCBI Taxonomy" id="485918"/>
    <lineage>
        <taxon>Bacteria</taxon>
        <taxon>Pseudomonadati</taxon>
        <taxon>Bacteroidota</taxon>
        <taxon>Chitinophagia</taxon>
        <taxon>Chitinophagales</taxon>
        <taxon>Chitinophagaceae</taxon>
        <taxon>Chitinophaga</taxon>
    </lineage>
</organism>
<dbReference type="EMBL" id="CP001699">
    <property type="protein sequence ID" value="ACU57648.1"/>
    <property type="molecule type" value="Genomic_DNA"/>
</dbReference>
<dbReference type="Gene3D" id="3.40.50.1820">
    <property type="entry name" value="alpha/beta hydrolase"/>
    <property type="match status" value="1"/>
</dbReference>
<dbReference type="InterPro" id="IPR050228">
    <property type="entry name" value="Carboxylesterase_BioH"/>
</dbReference>
<feature type="transmembrane region" description="Helical" evidence="3">
    <location>
        <begin position="75"/>
        <end position="94"/>
    </location>
</feature>
<name>A0A979GMT6_CHIPD</name>
<dbReference type="Proteomes" id="UP000002215">
    <property type="component" value="Chromosome"/>
</dbReference>
<dbReference type="GO" id="GO:0008233">
    <property type="term" value="F:peptidase activity"/>
    <property type="evidence" value="ECO:0007669"/>
    <property type="project" value="InterPro"/>
</dbReference>
<reference evidence="5 6" key="2">
    <citation type="journal article" date="2010" name="Stand. Genomic Sci.">
        <title>Complete genome sequence of Chitinophaga pinensis type strain (UQM 2034).</title>
        <authorList>
            <person name="Glavina Del Rio T."/>
            <person name="Abt B."/>
            <person name="Spring S."/>
            <person name="Lapidus A."/>
            <person name="Nolan M."/>
            <person name="Tice H."/>
            <person name="Copeland A."/>
            <person name="Cheng J.F."/>
            <person name="Chen F."/>
            <person name="Bruce D."/>
            <person name="Goodwin L."/>
            <person name="Pitluck S."/>
            <person name="Ivanova N."/>
            <person name="Mavromatis K."/>
            <person name="Mikhailova N."/>
            <person name="Pati A."/>
            <person name="Chen A."/>
            <person name="Palaniappan K."/>
            <person name="Land M."/>
            <person name="Hauser L."/>
            <person name="Chang Y.J."/>
            <person name="Jeffries C.D."/>
            <person name="Chain P."/>
            <person name="Saunders E."/>
            <person name="Detter J.C."/>
            <person name="Brettin T."/>
            <person name="Rohde M."/>
            <person name="Goker M."/>
            <person name="Bristow J."/>
            <person name="Eisen J.A."/>
            <person name="Markowitz V."/>
            <person name="Hugenholtz P."/>
            <person name="Kyrpides N.C."/>
            <person name="Klenk H.P."/>
            <person name="Lucas S."/>
        </authorList>
    </citation>
    <scope>NUCLEOTIDE SEQUENCE [LARGE SCALE GENOMIC DNA]</scope>
    <source>
        <strain evidence="6">ATCC 43595 / DSM 2588 / LMG 13176 / NBRC 15968 / NCIMB 11800 / UQM 2034</strain>
    </source>
</reference>
<keyword evidence="3" id="KW-0812">Transmembrane</keyword>
<dbReference type="OrthoDB" id="9796770at2"/>
<dbReference type="AlphaFoldDB" id="A0A979GMT6"/>
<feature type="transmembrane region" description="Helical" evidence="3">
    <location>
        <begin position="45"/>
        <end position="63"/>
    </location>
</feature>
<protein>
    <submittedName>
        <fullName evidence="5">Alpha/beta hydrolase fold protein</fullName>
    </submittedName>
</protein>
<evidence type="ECO:0000256" key="1">
    <source>
        <dbReference type="ARBA" id="ARBA00010088"/>
    </source>
</evidence>
<sequence length="437" mass="49302">MTQVISWKKRARSRIAFLLKLLLTLIVLIILYGLCIVFTNGVSEGKLAAGITFLIVLTTGWLFHRLRWLSSRTRLFTCLFVLLTFIVFVVYTIIPVASDEAIKMPADLPGVTTKYWLLKTGSKIAYYQFNAQPGVAKKETPIIFIHGGPGAYVRQLELDFFSTFTAEGYDVYLYDQVGAGRSGQLPKSAYSHKRNIQDFEAILNKINARQYIVIGQSYGASMLAQLTANAVIAKRIAKAIIIEPGTTVKEAEHPVYPKSPNALKDNVDMPFRIFLGFVVNPTGEFTPQNEVINYFAAHTDLTQKIFRNSFPAADSNQIPKVDISVINFSIVGIIPQQVPSYDKHLVEDYKQVHVPTMLMLGESSYIERNAPMDLLAINPNITRSQYIKNAGHILWNGLHNNNQIVKRSMLEFLNDLPPTLPDYPKQRDIKNFLENRL</sequence>
<dbReference type="PANTHER" id="PTHR43194:SF5">
    <property type="entry name" value="PIMELOYL-[ACYL-CARRIER PROTEIN] METHYL ESTER ESTERASE"/>
    <property type="match status" value="1"/>
</dbReference>
<evidence type="ECO:0000259" key="4">
    <source>
        <dbReference type="Pfam" id="PF00561"/>
    </source>
</evidence>